<protein>
    <submittedName>
        <fullName evidence="2 4">Uncharacterized protein</fullName>
    </submittedName>
</protein>
<proteinExistence type="predicted"/>
<reference evidence="2 4" key="1">
    <citation type="submission" date="2020-01" db="EMBL/GenBank/DDBJ databases">
        <authorList>
            <consortium name="DOE Joint Genome Institute"/>
            <person name="Haridas S."/>
            <person name="Albert R."/>
            <person name="Binder M."/>
            <person name="Bloem J."/>
            <person name="Labutti K."/>
            <person name="Salamov A."/>
            <person name="Andreopoulos B."/>
            <person name="Baker S.E."/>
            <person name="Barry K."/>
            <person name="Bills G."/>
            <person name="Bluhm B.H."/>
            <person name="Cannon C."/>
            <person name="Castanera R."/>
            <person name="Culley D.E."/>
            <person name="Daum C."/>
            <person name="Ezra D."/>
            <person name="Gonzalez J.B."/>
            <person name="Henrissat B."/>
            <person name="Kuo A."/>
            <person name="Liang C."/>
            <person name="Lipzen A."/>
            <person name="Lutzoni F."/>
            <person name="Magnuson J."/>
            <person name="Mondo S."/>
            <person name="Nolan M."/>
            <person name="Ohm R."/>
            <person name="Pangilinan J."/>
            <person name="Park H.-J."/>
            <person name="Ramirez L."/>
            <person name="Alfaro M."/>
            <person name="Sun H."/>
            <person name="Tritt A."/>
            <person name="Yoshinaga Y."/>
            <person name="Zwiers L.-H."/>
            <person name="Turgeon B.G."/>
            <person name="Goodwin S.B."/>
            <person name="Spatafora J.W."/>
            <person name="Crous P.W."/>
            <person name="Grigoriev I.V."/>
        </authorList>
    </citation>
    <scope>NUCLEOTIDE SEQUENCE</scope>
    <source>
        <strain evidence="2 4">CBS 781.70</strain>
    </source>
</reference>
<keyword evidence="3" id="KW-1185">Reference proteome</keyword>
<feature type="region of interest" description="Disordered" evidence="1">
    <location>
        <begin position="1"/>
        <end position="20"/>
    </location>
</feature>
<evidence type="ECO:0000256" key="1">
    <source>
        <dbReference type="SAM" id="MobiDB-lite"/>
    </source>
</evidence>
<dbReference type="EMBL" id="ML975180">
    <property type="protein sequence ID" value="KAF1808707.1"/>
    <property type="molecule type" value="Genomic_DNA"/>
</dbReference>
<name>A0A6G1FSE7_9PEZI</name>
<dbReference type="GeneID" id="54414994"/>
<evidence type="ECO:0000313" key="2">
    <source>
        <dbReference type="EMBL" id="KAF1808707.1"/>
    </source>
</evidence>
<reference evidence="4" key="2">
    <citation type="submission" date="2020-04" db="EMBL/GenBank/DDBJ databases">
        <authorList>
            <consortium name="NCBI Genome Project"/>
        </authorList>
    </citation>
    <scope>NUCLEOTIDE SEQUENCE</scope>
    <source>
        <strain evidence="4">CBS 781.70</strain>
    </source>
</reference>
<organism evidence="2">
    <name type="scientific">Eremomyces bilateralis CBS 781.70</name>
    <dbReference type="NCBI Taxonomy" id="1392243"/>
    <lineage>
        <taxon>Eukaryota</taxon>
        <taxon>Fungi</taxon>
        <taxon>Dikarya</taxon>
        <taxon>Ascomycota</taxon>
        <taxon>Pezizomycotina</taxon>
        <taxon>Dothideomycetes</taxon>
        <taxon>Dothideomycetes incertae sedis</taxon>
        <taxon>Eremomycetales</taxon>
        <taxon>Eremomycetaceae</taxon>
        <taxon>Eremomyces</taxon>
    </lineage>
</organism>
<gene>
    <name evidence="2 4" type="ORF">P152DRAFT_211715</name>
</gene>
<accession>A0A6G1FSE7</accession>
<evidence type="ECO:0000313" key="4">
    <source>
        <dbReference type="RefSeq" id="XP_033530338.1"/>
    </source>
</evidence>
<evidence type="ECO:0000313" key="3">
    <source>
        <dbReference type="Proteomes" id="UP000504638"/>
    </source>
</evidence>
<dbReference type="AlphaFoldDB" id="A0A6G1FSE7"/>
<sequence length="93" mass="10917">MVPQGKGKRGPLQRHYTTDDMESRRRWNRLTCGLYGILVFSARTSFVSYFRSSETSTSSDALQRSHNVVCRSETCFNQSIHPSQRFRYRHMHS</sequence>
<feature type="compositionally biased region" description="Basic residues" evidence="1">
    <location>
        <begin position="1"/>
        <end position="12"/>
    </location>
</feature>
<dbReference type="RefSeq" id="XP_033530338.1">
    <property type="nucleotide sequence ID" value="XM_033674424.1"/>
</dbReference>
<dbReference type="Proteomes" id="UP000504638">
    <property type="component" value="Unplaced"/>
</dbReference>
<reference evidence="4" key="3">
    <citation type="submission" date="2025-04" db="UniProtKB">
        <authorList>
            <consortium name="RefSeq"/>
        </authorList>
    </citation>
    <scope>IDENTIFICATION</scope>
    <source>
        <strain evidence="4">CBS 781.70</strain>
    </source>
</reference>